<dbReference type="Pfam" id="PF22692">
    <property type="entry name" value="LlgE_F_G_D1"/>
    <property type="match status" value="1"/>
</dbReference>
<dbReference type="EMBL" id="BEHT01000019">
    <property type="protein sequence ID" value="GBC99016.1"/>
    <property type="molecule type" value="Genomic_DNA"/>
</dbReference>
<evidence type="ECO:0000259" key="3">
    <source>
        <dbReference type="Pfam" id="PF00460"/>
    </source>
</evidence>
<evidence type="ECO:0000256" key="1">
    <source>
        <dbReference type="ARBA" id="ARBA00009677"/>
    </source>
</evidence>
<dbReference type="Proteomes" id="UP000236173">
    <property type="component" value="Unassembled WGS sequence"/>
</dbReference>
<evidence type="ECO:0000313" key="7">
    <source>
        <dbReference type="Proteomes" id="UP000236173"/>
    </source>
</evidence>
<dbReference type="InterPro" id="IPR001444">
    <property type="entry name" value="Flag_bb_rod_N"/>
</dbReference>
<accession>A0A2H5XCW5</accession>
<dbReference type="InterPro" id="IPR010930">
    <property type="entry name" value="Flg_bb/hook_C_dom"/>
</dbReference>
<comment type="subcellular location">
    <subcellularLocation>
        <location evidence="2">Bacterial flagellum basal body</location>
    </subcellularLocation>
</comment>
<dbReference type="Pfam" id="PF00460">
    <property type="entry name" value="Flg_bb_rod"/>
    <property type="match status" value="1"/>
</dbReference>
<dbReference type="PANTHER" id="PTHR30435">
    <property type="entry name" value="FLAGELLAR PROTEIN"/>
    <property type="match status" value="1"/>
</dbReference>
<dbReference type="GO" id="GO:0009425">
    <property type="term" value="C:bacterial-type flagellum basal body"/>
    <property type="evidence" value="ECO:0007669"/>
    <property type="project" value="UniProtKB-SubCell"/>
</dbReference>
<dbReference type="PANTHER" id="PTHR30435:SF19">
    <property type="entry name" value="FLAGELLAR BASAL-BODY ROD PROTEIN FLGG"/>
    <property type="match status" value="1"/>
</dbReference>
<dbReference type="InterPro" id="IPR037925">
    <property type="entry name" value="FlgE/F/G-like"/>
</dbReference>
<evidence type="ECO:0000256" key="2">
    <source>
        <dbReference type="RuleBase" id="RU362116"/>
    </source>
</evidence>
<comment type="similarity">
    <text evidence="1 2">Belongs to the flagella basal body rod proteins family.</text>
</comment>
<proteinExistence type="inferred from homology"/>
<keyword evidence="2" id="KW-0975">Bacterial flagellum</keyword>
<name>A0A2H5XCW5_9BACT</name>
<dbReference type="SUPFAM" id="SSF117143">
    <property type="entry name" value="Flagellar hook protein flgE"/>
    <property type="match status" value="1"/>
</dbReference>
<reference evidence="7" key="1">
    <citation type="submission" date="2017-09" db="EMBL/GenBank/DDBJ databases">
        <title>Metaegenomics of thermophilic ammonia-oxidizing enrichment culture.</title>
        <authorList>
            <person name="Kato S."/>
            <person name="Suzuki K."/>
        </authorList>
    </citation>
    <scope>NUCLEOTIDE SEQUENCE [LARGE SCALE GENOMIC DNA]</scope>
</reference>
<organism evidence="6 7">
    <name type="scientific">Candidatus Fervidibacter japonicus</name>
    <dbReference type="NCBI Taxonomy" id="2035412"/>
    <lineage>
        <taxon>Bacteria</taxon>
        <taxon>Candidatus Fervidibacterota</taxon>
        <taxon>Candidatus Fervidibacter</taxon>
    </lineage>
</organism>
<dbReference type="InterPro" id="IPR020013">
    <property type="entry name" value="Flagellar_FlgE/F/G"/>
</dbReference>
<dbReference type="InterPro" id="IPR053967">
    <property type="entry name" value="LlgE_F_G-like_D1"/>
</dbReference>
<dbReference type="AlphaFoldDB" id="A0A2H5XCW5"/>
<feature type="domain" description="Flagellar basal-body/hook protein C-terminal" evidence="4">
    <location>
        <begin position="195"/>
        <end position="236"/>
    </location>
</feature>
<keyword evidence="6" id="KW-0282">Flagellum</keyword>
<dbReference type="Pfam" id="PF06429">
    <property type="entry name" value="Flg_bbr_C"/>
    <property type="match status" value="1"/>
</dbReference>
<dbReference type="NCBIfam" id="TIGR03506">
    <property type="entry name" value="FlgEFG_subfam"/>
    <property type="match status" value="1"/>
</dbReference>
<dbReference type="GO" id="GO:0071978">
    <property type="term" value="P:bacterial-type flagellum-dependent swarming motility"/>
    <property type="evidence" value="ECO:0007669"/>
    <property type="project" value="TreeGrafter"/>
</dbReference>
<sequence>MSVGFYNAASAMMVRLNELDIIAHNLANAETPGYKSQRLGFRNFGETFLWAISGTNDQPPARLPLGVTVGEQRVNLQAGALRPTGNPLDVAINGDGWFIVQTPQGVRYTRKGSFALARDGTLVTAEGFPVLGDNNQPVRVPTNVAASVRIAETGEIFAGTQRLGRLQIVTLQSVQPAGEGYYAGVNPQPANARVAQGMLENSNVQVITELVRMLNALRTYEMSTRTFSAFEASKQALLEATRA</sequence>
<gene>
    <name evidence="6" type="primary">flgG_1</name>
    <name evidence="6" type="ORF">HRbin17_01537</name>
</gene>
<comment type="caution">
    <text evidence="6">The sequence shown here is derived from an EMBL/GenBank/DDBJ whole genome shotgun (WGS) entry which is preliminary data.</text>
</comment>
<protein>
    <submittedName>
        <fullName evidence="6">Flagellar basal-body rod protein FlgG</fullName>
    </submittedName>
</protein>
<evidence type="ECO:0000313" key="6">
    <source>
        <dbReference type="EMBL" id="GBC99016.1"/>
    </source>
</evidence>
<feature type="domain" description="Flagellar basal body rod protein N-terminal" evidence="3">
    <location>
        <begin position="5"/>
        <end position="35"/>
    </location>
</feature>
<feature type="domain" description="Flagellar hook protein FlgE/F/G-like D1" evidence="5">
    <location>
        <begin position="91"/>
        <end position="158"/>
    </location>
</feature>
<keyword evidence="6" id="KW-0966">Cell projection</keyword>
<evidence type="ECO:0000259" key="4">
    <source>
        <dbReference type="Pfam" id="PF06429"/>
    </source>
</evidence>
<evidence type="ECO:0000259" key="5">
    <source>
        <dbReference type="Pfam" id="PF22692"/>
    </source>
</evidence>
<keyword evidence="6" id="KW-0969">Cilium</keyword>